<comment type="similarity">
    <text evidence="2">Belongs to the thioredoxin family. DsbA subfamily.</text>
</comment>
<name>A0A1W9I299_9HYPH</name>
<dbReference type="EMBL" id="LWDL01000005">
    <property type="protein sequence ID" value="OQW53886.1"/>
    <property type="molecule type" value="Genomic_DNA"/>
</dbReference>
<dbReference type="Gene3D" id="3.40.30.10">
    <property type="entry name" value="Glutaredoxin"/>
    <property type="match status" value="1"/>
</dbReference>
<dbReference type="STRING" id="1827387.A4S15_00025"/>
<dbReference type="PROSITE" id="PS51352">
    <property type="entry name" value="THIOREDOXIN_2"/>
    <property type="match status" value="1"/>
</dbReference>
<evidence type="ECO:0000313" key="5">
    <source>
        <dbReference type="Proteomes" id="UP000192872"/>
    </source>
</evidence>
<evidence type="ECO:0000256" key="2">
    <source>
        <dbReference type="ARBA" id="ARBA00005791"/>
    </source>
</evidence>
<feature type="domain" description="Thioredoxin" evidence="3">
    <location>
        <begin position="30"/>
        <end position="214"/>
    </location>
</feature>
<dbReference type="PANTHER" id="PTHR13887:SF56">
    <property type="entry name" value="THIOREDOXIN-LIKE REDUCTASE RV2466C"/>
    <property type="match status" value="1"/>
</dbReference>
<dbReference type="InterPro" id="IPR012336">
    <property type="entry name" value="Thioredoxin-like_fold"/>
</dbReference>
<comment type="caution">
    <text evidence="4">The sequence shown here is derived from an EMBL/GenBank/DDBJ whole genome shotgun (WGS) entry which is preliminary data.</text>
</comment>
<dbReference type="PANTHER" id="PTHR13887">
    <property type="entry name" value="GLUTATHIONE S-TRANSFERASE KAPPA"/>
    <property type="match status" value="1"/>
</dbReference>
<dbReference type="RefSeq" id="WP_376802065.1">
    <property type="nucleotide sequence ID" value="NZ_DBNB01000034.1"/>
</dbReference>
<dbReference type="AlphaFoldDB" id="A0A1W9I299"/>
<dbReference type="Pfam" id="PF13462">
    <property type="entry name" value="Thioredoxin_4"/>
    <property type="match status" value="1"/>
</dbReference>
<evidence type="ECO:0000259" key="3">
    <source>
        <dbReference type="PROSITE" id="PS51352"/>
    </source>
</evidence>
<reference evidence="4 5" key="1">
    <citation type="journal article" date="2017" name="Water Res.">
        <title>Comammox in drinking water systems.</title>
        <authorList>
            <person name="Wang Y."/>
            <person name="Ma L."/>
            <person name="Mao Y."/>
            <person name="Jiang X."/>
            <person name="Xia Y."/>
            <person name="Yu K."/>
            <person name="Li B."/>
            <person name="Zhang T."/>
        </authorList>
    </citation>
    <scope>NUCLEOTIDE SEQUENCE [LARGE SCALE GENOMIC DNA]</scope>
    <source>
        <strain evidence="4">SG_bin8</strain>
    </source>
</reference>
<comment type="function">
    <text evidence="1">May be required for disulfide bond formation in some proteins.</text>
</comment>
<dbReference type="InterPro" id="IPR013766">
    <property type="entry name" value="Thioredoxin_domain"/>
</dbReference>
<proteinExistence type="inferred from homology"/>
<dbReference type="SUPFAM" id="SSF52833">
    <property type="entry name" value="Thioredoxin-like"/>
    <property type="match status" value="1"/>
</dbReference>
<dbReference type="Proteomes" id="UP000192872">
    <property type="component" value="Unassembled WGS sequence"/>
</dbReference>
<evidence type="ECO:0000313" key="4">
    <source>
        <dbReference type="EMBL" id="OQW53886.1"/>
    </source>
</evidence>
<gene>
    <name evidence="4" type="ORF">A4S15_00025</name>
</gene>
<accession>A0A1W9I299</accession>
<evidence type="ECO:0000256" key="1">
    <source>
        <dbReference type="ARBA" id="ARBA00003565"/>
    </source>
</evidence>
<dbReference type="InterPro" id="IPR036249">
    <property type="entry name" value="Thioredoxin-like_sf"/>
</dbReference>
<sequence>MVLAASGLALAGGADMRVVEGRLDVVRSARAAGINAAELNKPGPLGDKVLGAETAKVTIIEYASMTCPHCAAFHTETLPKLKEKYIDTGLVRLIFREFPLDPLAAGASILARCAPGDRYFPMIDVLYRLQRNWAGANDPVAALLQIARQTGFTQESFEACLRNQSLLDGVNAERDRASQRFGVNSTPTLFINGQVYRGALSFDELDKIVGSLVAG</sequence>
<organism evidence="4 5">
    <name type="scientific">Candidatus Raskinella chloraquaticus</name>
    <dbReference type="NCBI Taxonomy" id="1951219"/>
    <lineage>
        <taxon>Bacteria</taxon>
        <taxon>Pseudomonadati</taxon>
        <taxon>Pseudomonadota</taxon>
        <taxon>Alphaproteobacteria</taxon>
        <taxon>Hyphomicrobiales</taxon>
        <taxon>Phreatobacteraceae</taxon>
        <taxon>Candidatus Raskinella</taxon>
    </lineage>
</organism>
<protein>
    <submittedName>
        <fullName evidence="4">Disulfide bond formation protein DsbA</fullName>
    </submittedName>
</protein>